<feature type="compositionally biased region" description="Basic residues" evidence="1">
    <location>
        <begin position="1048"/>
        <end position="1064"/>
    </location>
</feature>
<evidence type="ECO:0000259" key="2">
    <source>
        <dbReference type="Pfam" id="PF25381"/>
    </source>
</evidence>
<feature type="compositionally biased region" description="Basic and acidic residues" evidence="1">
    <location>
        <begin position="927"/>
        <end position="959"/>
    </location>
</feature>
<feature type="compositionally biased region" description="Acidic residues" evidence="1">
    <location>
        <begin position="751"/>
        <end position="763"/>
    </location>
</feature>
<feature type="compositionally biased region" description="Low complexity" evidence="1">
    <location>
        <begin position="774"/>
        <end position="799"/>
    </location>
</feature>
<evidence type="ECO:0000256" key="1">
    <source>
        <dbReference type="SAM" id="MobiDB-lite"/>
    </source>
</evidence>
<comment type="caution">
    <text evidence="3">The sequence shown here is derived from an EMBL/GenBank/DDBJ whole genome shotgun (WGS) entry which is preliminary data.</text>
</comment>
<feature type="compositionally biased region" description="Pro residues" evidence="1">
    <location>
        <begin position="347"/>
        <end position="364"/>
    </location>
</feature>
<dbReference type="InterPro" id="IPR011993">
    <property type="entry name" value="PH-like_dom_sf"/>
</dbReference>
<feature type="compositionally biased region" description="Low complexity" evidence="1">
    <location>
        <begin position="478"/>
        <end position="491"/>
    </location>
</feature>
<name>A0AAW0GL65_9APHY</name>
<feature type="compositionally biased region" description="Polar residues" evidence="1">
    <location>
        <begin position="403"/>
        <end position="450"/>
    </location>
</feature>
<evidence type="ECO:0000313" key="4">
    <source>
        <dbReference type="Proteomes" id="UP001385951"/>
    </source>
</evidence>
<dbReference type="EMBL" id="JASBNA010000006">
    <property type="protein sequence ID" value="KAK7690672.1"/>
    <property type="molecule type" value="Genomic_DNA"/>
</dbReference>
<feature type="compositionally biased region" description="Low complexity" evidence="1">
    <location>
        <begin position="695"/>
        <end position="704"/>
    </location>
</feature>
<feature type="compositionally biased region" description="Polar residues" evidence="1">
    <location>
        <begin position="527"/>
        <end position="559"/>
    </location>
</feature>
<dbReference type="Pfam" id="PF25381">
    <property type="entry name" value="PH_26"/>
    <property type="match status" value="1"/>
</dbReference>
<gene>
    <name evidence="3" type="ORF">QCA50_005771</name>
</gene>
<protein>
    <recommendedName>
        <fullName evidence="2">Skg3/CAF120-like PH-like domain-containing protein</fullName>
    </recommendedName>
</protein>
<feature type="compositionally biased region" description="Pro residues" evidence="1">
    <location>
        <begin position="810"/>
        <end position="822"/>
    </location>
</feature>
<dbReference type="Gene3D" id="2.30.29.30">
    <property type="entry name" value="Pleckstrin-homology domain (PH domain)/Phosphotyrosine-binding domain (PTB)"/>
    <property type="match status" value="1"/>
</dbReference>
<feature type="region of interest" description="Disordered" evidence="1">
    <location>
        <begin position="1246"/>
        <end position="1313"/>
    </location>
</feature>
<evidence type="ECO:0000313" key="3">
    <source>
        <dbReference type="EMBL" id="KAK7690672.1"/>
    </source>
</evidence>
<sequence length="1533" mass="166098">MKEIDEASKQGKQVPPSYINITDAFVHVVGAINIPAMGNQPPQKYMNVFTLNTAGLNMLLFSCPTTQALISWVSALRLAAWEKSRLEEMYSAHLLRITLNDGRDAPSPLHRGRMEGWVRVRLSGQTDWKQLWMVISAAGVHHDASSVSSADVRPGSPPAPRKKRISNLFSRDHSPPRAKEPSKPVLQLFSSPKQKDRKKALLTFRDVIQAFAVYPERPELISRSTLIKLEGLFGDEEIAGVMKNKEAWLLVMPETDGNSRASDMLKWLIGFHDAFELYGRPRMYSWDPREPQSMMFAYPIGPHKELLFLDRELAETLDVRDDRTSSTRTGLRQILWDRMRGSSPDSNQPPPIAKDAPPTLPPLPRVSEATSDEGHASGSQQRVPLEQRLSMQLPPMDFERDQGSSSLNMNKPPENQTPRLLTPITEQSGAADSTRSQSNELQAPQASRPSLSLHPPQTVPEMSQESTVAHSVYTGIMTTSPTSVTSPSDVVFRGQSEESHPGSKLSHNKRPASPPPPLPTQSAQPTQHSPPSYLQQTTNGNGNPPSTQESGRQSTSHSRPLSPEAELQTFAANVRQTTSPQWDRQSFVSLSNPHSIISSPHGTSPPPSVRQFSTGATSPTSHLKSPSISSFQSAGRSTSPAQLSQGAPTIHDIAERSSNHQTQTIRPVASRTNSNSTDTYPLPSPGAMNHPPSPFKKSVPSVPSMKEEQEEVDDNMLGDAGAALHYMRRLEGDMAMNTKPPRLRQIPPPPFDDEDEDESESETDSAGYTPPPRQQTQSPAQYQAQMQRQQTQTQTQGQTGIVPLRIQKPSSPPPPPKSPEMPQPRRGTVPMNYEQSLASSSRRSLSATGSNANASANLNAAKTMSSQSGPPATAGGLGTPNTRYSVVGKPSGARAAPGNKMTGISSSRREPPSAVPPHDTTPYTQAHSREQDMEHDDAVHGLAYSDREPQRSEDHHGFEDTSDALAALTFLDQEEQPAYQQPSRSQTQSSGPSSPSESRSVPQVLEPPRGQSPQLSTDSHQYRSSFAPSKSAAERKAKAQAQQAAHHAATHKPGRANGKSKPRHKESGAWGESSEEEEEEEEEEDDDDEDADSDDEPIPRRDRLDPNANNEMGPGRRASPGAPGGDPTTAYPQPRRPRDLPQVPQMSGDEHLGPQSMQPRRFVSDQYSEAGRRSQYPEGPRRGPSPSQPQSQMFTGQGAPRQSMWSSVLNPGQQAPQPDNHGRDTFVNIEPVEATMTKAFAPHGLLSAGLQDKQDRSAKRQEELARETGASLINVPSKPPPPQTGLLGAVTAHERERKREGGLGAALTEREREKRMAEERQRKLDEFQRMQLEQMQQTGSMYGMPMGLNPMMTGMGGMGGNPMMGNPMMPMMTGGWGYPGMMNPQHMFAAQQAAQAYQQAMMAFSVAGSQAGGDTGASPGQMNPMMTGGSMMDPRMSMMGMPMMSPAMGMNPGMGGMGSMGGLSPGMGQGMGQGMSPMGMGGMGPQMTGGSFFGGGGGTPSEMGAGGQGQRPYSQNSTGEPPRGSANASPAAR</sequence>
<feature type="compositionally biased region" description="Low complexity" evidence="1">
    <location>
        <begin position="980"/>
        <end position="1003"/>
    </location>
</feature>
<feature type="compositionally biased region" description="Basic and acidic residues" evidence="1">
    <location>
        <begin position="170"/>
        <end position="182"/>
    </location>
</feature>
<dbReference type="SUPFAM" id="SSF50729">
    <property type="entry name" value="PH domain-like"/>
    <property type="match status" value="1"/>
</dbReference>
<organism evidence="3 4">
    <name type="scientific">Cerrena zonata</name>
    <dbReference type="NCBI Taxonomy" id="2478898"/>
    <lineage>
        <taxon>Eukaryota</taxon>
        <taxon>Fungi</taxon>
        <taxon>Dikarya</taxon>
        <taxon>Basidiomycota</taxon>
        <taxon>Agaricomycotina</taxon>
        <taxon>Agaricomycetes</taxon>
        <taxon>Polyporales</taxon>
        <taxon>Cerrenaceae</taxon>
        <taxon>Cerrena</taxon>
    </lineage>
</organism>
<feature type="compositionally biased region" description="Polar residues" evidence="1">
    <location>
        <begin position="659"/>
        <end position="679"/>
    </location>
</feature>
<reference evidence="3 4" key="1">
    <citation type="submission" date="2022-09" db="EMBL/GenBank/DDBJ databases">
        <authorList>
            <person name="Palmer J.M."/>
        </authorList>
    </citation>
    <scope>NUCLEOTIDE SEQUENCE [LARGE SCALE GENOMIC DNA]</scope>
    <source>
        <strain evidence="3 4">DSM 7382</strain>
    </source>
</reference>
<feature type="compositionally biased region" description="Acidic residues" evidence="1">
    <location>
        <begin position="1073"/>
        <end position="1096"/>
    </location>
</feature>
<feature type="compositionally biased region" description="Polar residues" evidence="1">
    <location>
        <begin position="570"/>
        <end position="602"/>
    </location>
</feature>
<feature type="compositionally biased region" description="Basic and acidic residues" evidence="1">
    <location>
        <begin position="1292"/>
        <end position="1301"/>
    </location>
</feature>
<feature type="compositionally biased region" description="Basic and acidic residues" evidence="1">
    <location>
        <begin position="1252"/>
        <end position="1266"/>
    </location>
</feature>
<dbReference type="Proteomes" id="UP001385951">
    <property type="component" value="Unassembled WGS sequence"/>
</dbReference>
<feature type="compositionally biased region" description="Low complexity" evidence="1">
    <location>
        <begin position="1113"/>
        <end position="1127"/>
    </location>
</feature>
<feature type="compositionally biased region" description="Gly residues" evidence="1">
    <location>
        <begin position="1491"/>
        <end position="1509"/>
    </location>
</feature>
<feature type="compositionally biased region" description="Polar residues" evidence="1">
    <location>
        <begin position="1011"/>
        <end position="1028"/>
    </location>
</feature>
<feature type="compositionally biased region" description="Polar residues" evidence="1">
    <location>
        <begin position="1203"/>
        <end position="1217"/>
    </location>
</feature>
<feature type="compositionally biased region" description="Polar residues" evidence="1">
    <location>
        <begin position="460"/>
        <end position="469"/>
    </location>
</feature>
<proteinExistence type="predicted"/>
<feature type="domain" description="Skg3/CAF120-like PH-like" evidence="2">
    <location>
        <begin position="111"/>
        <end position="296"/>
    </location>
</feature>
<feature type="region of interest" description="Disordered" evidence="1">
    <location>
        <begin position="1488"/>
        <end position="1533"/>
    </location>
</feature>
<feature type="region of interest" description="Disordered" evidence="1">
    <location>
        <begin position="319"/>
        <end position="1226"/>
    </location>
</feature>
<accession>A0AAW0GL65</accession>
<feature type="compositionally biased region" description="Low complexity" evidence="1">
    <location>
        <begin position="836"/>
        <end position="861"/>
    </location>
</feature>
<dbReference type="InterPro" id="IPR058155">
    <property type="entry name" value="Skg3/CAF120-like_PH"/>
</dbReference>
<feature type="compositionally biased region" description="Polar residues" evidence="1">
    <location>
        <begin position="610"/>
        <end position="647"/>
    </location>
</feature>
<feature type="region of interest" description="Disordered" evidence="1">
    <location>
        <begin position="146"/>
        <end position="192"/>
    </location>
</feature>
<keyword evidence="4" id="KW-1185">Reference proteome</keyword>